<name>A0ABC8AZD9_9NOCA</name>
<reference evidence="1 2" key="1">
    <citation type="submission" date="2016-10" db="EMBL/GenBank/DDBJ databases">
        <title>Genome sequence of Nocardia seriolae strain EM150506, isolated from Anguila japonica.</title>
        <authorList>
            <person name="Han H.-J."/>
        </authorList>
    </citation>
    <scope>NUCLEOTIDE SEQUENCE [LARGE SCALE GENOMIC DNA]</scope>
    <source>
        <strain evidence="1 2">EM150506</strain>
    </source>
</reference>
<dbReference type="AlphaFoldDB" id="A0ABC8AZD9"/>
<organism evidence="1 2">
    <name type="scientific">Nocardia seriolae</name>
    <dbReference type="NCBI Taxonomy" id="37332"/>
    <lineage>
        <taxon>Bacteria</taxon>
        <taxon>Bacillati</taxon>
        <taxon>Actinomycetota</taxon>
        <taxon>Actinomycetes</taxon>
        <taxon>Mycobacteriales</taxon>
        <taxon>Nocardiaceae</taxon>
        <taxon>Nocardia</taxon>
    </lineage>
</organism>
<dbReference type="EMBL" id="CP017839">
    <property type="protein sequence ID" value="APA99573.1"/>
    <property type="molecule type" value="Genomic_DNA"/>
</dbReference>
<gene>
    <name evidence="1" type="ORF">NS506_05527</name>
</gene>
<protein>
    <submittedName>
        <fullName evidence="1">Uncharacterized protein</fullName>
    </submittedName>
</protein>
<dbReference type="Proteomes" id="UP000180166">
    <property type="component" value="Chromosome"/>
</dbReference>
<dbReference type="KEGG" id="nsr:NS506_05527"/>
<sequence>MGPSAADCGAGASGARFKVEDVEEALVFVDGVMEVGSVRLGA</sequence>
<evidence type="ECO:0000313" key="1">
    <source>
        <dbReference type="EMBL" id="APA99573.1"/>
    </source>
</evidence>
<proteinExistence type="predicted"/>
<evidence type="ECO:0000313" key="2">
    <source>
        <dbReference type="Proteomes" id="UP000180166"/>
    </source>
</evidence>
<accession>A0ABC8AZD9</accession>